<gene>
    <name evidence="2" type="ORF">SDC9_38232</name>
</gene>
<name>A0A644VLH7_9ZZZZ</name>
<comment type="caution">
    <text evidence="2">The sequence shown here is derived from an EMBL/GenBank/DDBJ whole genome shotgun (WGS) entry which is preliminary data.</text>
</comment>
<sequence>MKNKGLLTQRRTIPLGFVKDPAPVELPNQRLAADLPSDTAGEPVAQVENTPEPPKGEAPRPAGKTRRRSGKEASQRYTVKLELDRDVVSELDLLLTGLTGEAKTAAKRKIVRDFLSKALTGDLKVRPYTPKSCVLYRIDIVVSDTRKDAILKAESANPFEPTAAVLAKHLAPRFADYVLGLKASLGR</sequence>
<feature type="region of interest" description="Disordered" evidence="1">
    <location>
        <begin position="1"/>
        <end position="75"/>
    </location>
</feature>
<dbReference type="AlphaFoldDB" id="A0A644VLH7"/>
<protein>
    <submittedName>
        <fullName evidence="2">Uncharacterized protein</fullName>
    </submittedName>
</protein>
<proteinExistence type="predicted"/>
<dbReference type="EMBL" id="VSSQ01000349">
    <property type="protein sequence ID" value="MPL92135.1"/>
    <property type="molecule type" value="Genomic_DNA"/>
</dbReference>
<evidence type="ECO:0000256" key="1">
    <source>
        <dbReference type="SAM" id="MobiDB-lite"/>
    </source>
</evidence>
<accession>A0A644VLH7</accession>
<evidence type="ECO:0000313" key="2">
    <source>
        <dbReference type="EMBL" id="MPL92135.1"/>
    </source>
</evidence>
<reference evidence="2" key="1">
    <citation type="submission" date="2019-08" db="EMBL/GenBank/DDBJ databases">
        <authorList>
            <person name="Kucharzyk K."/>
            <person name="Murdoch R.W."/>
            <person name="Higgins S."/>
            <person name="Loffler F."/>
        </authorList>
    </citation>
    <scope>NUCLEOTIDE SEQUENCE</scope>
</reference>
<organism evidence="2">
    <name type="scientific">bioreactor metagenome</name>
    <dbReference type="NCBI Taxonomy" id="1076179"/>
    <lineage>
        <taxon>unclassified sequences</taxon>
        <taxon>metagenomes</taxon>
        <taxon>ecological metagenomes</taxon>
    </lineage>
</organism>